<dbReference type="InterPro" id="IPR041235">
    <property type="entry name" value="Exp1_repeat_2"/>
</dbReference>
<dbReference type="GO" id="GO:0005737">
    <property type="term" value="C:cytoplasm"/>
    <property type="evidence" value="ECO:0007669"/>
    <property type="project" value="TreeGrafter"/>
</dbReference>
<dbReference type="GO" id="GO:0006611">
    <property type="term" value="P:protein export from nucleus"/>
    <property type="evidence" value="ECO:0007669"/>
    <property type="project" value="InterPro"/>
</dbReference>
<dbReference type="EMBL" id="JWZT01001386">
    <property type="protein sequence ID" value="KII72118.1"/>
    <property type="molecule type" value="Genomic_DNA"/>
</dbReference>
<evidence type="ECO:0000256" key="4">
    <source>
        <dbReference type="ARBA" id="ARBA00022816"/>
    </source>
</evidence>
<dbReference type="InterPro" id="IPR001494">
    <property type="entry name" value="Importin-beta_N"/>
</dbReference>
<evidence type="ECO:0000256" key="7">
    <source>
        <dbReference type="ARBA" id="ARBA00073514"/>
    </source>
</evidence>
<dbReference type="SMART" id="SM00913">
    <property type="entry name" value="IBN_N"/>
    <property type="match status" value="1"/>
</dbReference>
<comment type="subcellular location">
    <subcellularLocation>
        <location evidence="1">Nucleus</location>
    </subcellularLocation>
</comment>
<feature type="domain" description="Importin N-terminal" evidence="8">
    <location>
        <begin position="48"/>
        <end position="114"/>
    </location>
</feature>
<organism evidence="9 10">
    <name type="scientific">Thelohanellus kitauei</name>
    <name type="common">Myxosporean</name>
    <dbReference type="NCBI Taxonomy" id="669202"/>
    <lineage>
        <taxon>Eukaryota</taxon>
        <taxon>Metazoa</taxon>
        <taxon>Cnidaria</taxon>
        <taxon>Myxozoa</taxon>
        <taxon>Myxosporea</taxon>
        <taxon>Bivalvulida</taxon>
        <taxon>Platysporina</taxon>
        <taxon>Myxobolidae</taxon>
        <taxon>Thelohanellus</taxon>
    </lineage>
</organism>
<dbReference type="InterPro" id="IPR041123">
    <property type="entry name" value="CRM1_repeat"/>
</dbReference>
<comment type="similarity">
    <text evidence="2">Belongs to the exportin family.</text>
</comment>
<dbReference type="Gene3D" id="1.25.10.10">
    <property type="entry name" value="Leucine-rich Repeat Variant"/>
    <property type="match status" value="1"/>
</dbReference>
<reference evidence="9 10" key="1">
    <citation type="journal article" date="2014" name="Genome Biol. Evol.">
        <title>The genome of the myxosporean Thelohanellus kitauei shows adaptations to nutrient acquisition within its fish host.</title>
        <authorList>
            <person name="Yang Y."/>
            <person name="Xiong J."/>
            <person name="Zhou Z."/>
            <person name="Huo F."/>
            <person name="Miao W."/>
            <person name="Ran C."/>
            <person name="Liu Y."/>
            <person name="Zhang J."/>
            <person name="Feng J."/>
            <person name="Wang M."/>
            <person name="Wang M."/>
            <person name="Wang L."/>
            <person name="Yao B."/>
        </authorList>
    </citation>
    <scope>NUCLEOTIDE SEQUENCE [LARGE SCALE GENOMIC DNA]</scope>
    <source>
        <strain evidence="9">Wuqing</strain>
    </source>
</reference>
<dbReference type="GO" id="GO:0005634">
    <property type="term" value="C:nucleus"/>
    <property type="evidence" value="ECO:0007669"/>
    <property type="project" value="UniProtKB-SubCell"/>
</dbReference>
<dbReference type="PROSITE" id="PS50166">
    <property type="entry name" value="IMPORTIN_B_NT"/>
    <property type="match status" value="1"/>
</dbReference>
<dbReference type="Pfam" id="PF08389">
    <property type="entry name" value="Xpo1"/>
    <property type="match status" value="1"/>
</dbReference>
<dbReference type="GO" id="GO:0031267">
    <property type="term" value="F:small GTPase binding"/>
    <property type="evidence" value="ECO:0007669"/>
    <property type="project" value="InterPro"/>
</dbReference>
<dbReference type="AlphaFoldDB" id="A0A0C2JRV2"/>
<evidence type="ECO:0000313" key="9">
    <source>
        <dbReference type="EMBL" id="KII72118.1"/>
    </source>
</evidence>
<dbReference type="OMA" id="WAFKHNN"/>
<dbReference type="GO" id="GO:0000056">
    <property type="term" value="P:ribosomal small subunit export from nucleus"/>
    <property type="evidence" value="ECO:0007669"/>
    <property type="project" value="TreeGrafter"/>
</dbReference>
<dbReference type="InterPro" id="IPR016024">
    <property type="entry name" value="ARM-type_fold"/>
</dbReference>
<evidence type="ECO:0000256" key="2">
    <source>
        <dbReference type="ARBA" id="ARBA00009466"/>
    </source>
</evidence>
<evidence type="ECO:0000256" key="1">
    <source>
        <dbReference type="ARBA" id="ARBA00004123"/>
    </source>
</evidence>
<evidence type="ECO:0000256" key="5">
    <source>
        <dbReference type="ARBA" id="ARBA00022927"/>
    </source>
</evidence>
<sequence>MDVQQDRMNYLQNIAPKIFDFTGSFDVAIFDELTKSLNHAQGAENEFAKKALEEFLQDERSWCRVDQILEYSCSDESRFYALLILERLVKTRWKLLPSEQRIGIRDYLVQQIILVGSNTEAAQQRKLYLNKLLCSLVEILKFEWPRRWPEFLDEIVQSSKLNDSICLVNMKILRLLSEEIFQFSHQMNHIKTQYLKNALMSQFSSLFHHILEILKESTNVALIDETLITLNGFLPYIPENFVFDTVIIDVLVERLFKEPMFSNATLSCLAEIMIFESTENCRRKYGIYVKILDKIKTILPSDFDFNLAFMNGTEVQQNFLKVMTMFFSQSLKDYQQLFGANFDREKLIDGLNYILSSTKIQDFEIFKICIEFWVSFTANARIVKTRSENRFDSTSKLLVEAFNGVLSKLRYIIITNMKRPEEVIIFVNEHGEVVRQIMRDTDSVSVYNSCKDALSNLTYLCPDEIKQIILERLDNVLKASVFNWNDLNCIGWAVGSITGSMSVEMEREFIVKVLRGLLQLCDEKSGKDNKAIIASNIMYVVQQYPRFLKSYYKFLKTVVNKLFEFMSETHEGVQDMATDAFLKISKNCKYQLAKKQDEESLSYIEDISACLQGHVSLLNINQLQTTFEALGHIISAMDEDVGAQKMTLACLQGFNLNWNYLIYQLSGKEEMTDARFVTGASKFLKLSHSLCKAIGSRFEPILSNTYTDFLNIYSLISSNIFPKISAFGPEAAIYSEIKILRGIKRDFLNLIICYINSCHENLDLLKTKYFIPYVNTVLVDYRACPPCIKEVEVLSATTTFISSMNSRLNDNILTIFQHLFDSTMSMISQDLQDYPEHRVRFFTLIESITGCCFHAMVSMSPAEFDFIMQALFYAISHSSPNVSSLGLSSLVTLFKNLLDHSYSDGIFTERFHKTYFIPIFDRMLHLVGDGLHRSNLGEQSFILSHMINLVDSDKIKTSISEASNSMSANRTFVKEHAMFFLKQQHEHLNEQQLLLFVNGLFCFYKDHDQFVQHLKDFLITVKEYQGEDTDDLFADELKKEMLAVDSKNRSTRSKDDFQFAKSLHDYHTI</sequence>
<dbReference type="InterPro" id="IPR014877">
    <property type="entry name" value="XPO1_C_dom"/>
</dbReference>
<dbReference type="GO" id="GO:0051028">
    <property type="term" value="P:mRNA transport"/>
    <property type="evidence" value="ECO:0007669"/>
    <property type="project" value="UniProtKB-KW"/>
</dbReference>
<name>A0A0C2JRV2_THEKT</name>
<dbReference type="InterPro" id="IPR011989">
    <property type="entry name" value="ARM-like"/>
</dbReference>
<comment type="caution">
    <text evidence="9">The sequence shown here is derived from an EMBL/GenBank/DDBJ whole genome shotgun (WGS) entry which is preliminary data.</text>
</comment>
<keyword evidence="5" id="KW-0653">Protein transport</keyword>
<protein>
    <recommendedName>
        <fullName evidence="7">Exportin-1</fullName>
    </recommendedName>
</protein>
<dbReference type="InterPro" id="IPR040485">
    <property type="entry name" value="XPO1_repeat_3"/>
</dbReference>
<dbReference type="Proteomes" id="UP000031668">
    <property type="component" value="Unassembled WGS sequence"/>
</dbReference>
<dbReference type="SMART" id="SM01102">
    <property type="entry name" value="CRM1_C"/>
    <property type="match status" value="1"/>
</dbReference>
<keyword evidence="4" id="KW-0509">mRNA transport</keyword>
<keyword evidence="6" id="KW-0539">Nucleus</keyword>
<evidence type="ECO:0000256" key="6">
    <source>
        <dbReference type="ARBA" id="ARBA00023242"/>
    </source>
</evidence>
<evidence type="ECO:0000256" key="3">
    <source>
        <dbReference type="ARBA" id="ARBA00022448"/>
    </source>
</evidence>
<keyword evidence="3" id="KW-0813">Transport</keyword>
<gene>
    <name evidence="9" type="ORF">RF11_12277</name>
</gene>
<dbReference type="Pfam" id="PF18784">
    <property type="entry name" value="CRM1_repeat_2"/>
    <property type="match status" value="1"/>
</dbReference>
<proteinExistence type="inferred from homology"/>
<dbReference type="GO" id="GO:0005049">
    <property type="term" value="F:nuclear export signal receptor activity"/>
    <property type="evidence" value="ECO:0007669"/>
    <property type="project" value="InterPro"/>
</dbReference>
<dbReference type="Pfam" id="PF18777">
    <property type="entry name" value="CRM1_repeat"/>
    <property type="match status" value="1"/>
</dbReference>
<dbReference type="InterPro" id="IPR013598">
    <property type="entry name" value="Exportin-1/Importin-b-like"/>
</dbReference>
<dbReference type="FunFam" id="1.25.10.10:FF:001255">
    <property type="entry name" value="Exportin 1"/>
    <property type="match status" value="1"/>
</dbReference>
<dbReference type="GO" id="GO:0000055">
    <property type="term" value="P:ribosomal large subunit export from nucleus"/>
    <property type="evidence" value="ECO:0007669"/>
    <property type="project" value="TreeGrafter"/>
</dbReference>
<dbReference type="SUPFAM" id="SSF48371">
    <property type="entry name" value="ARM repeat"/>
    <property type="match status" value="1"/>
</dbReference>
<dbReference type="InterPro" id="IPR045065">
    <property type="entry name" value="XPO1/5"/>
</dbReference>
<evidence type="ECO:0000313" key="10">
    <source>
        <dbReference type="Proteomes" id="UP000031668"/>
    </source>
</evidence>
<dbReference type="Pfam" id="PF08767">
    <property type="entry name" value="CRM1_C"/>
    <property type="match status" value="1"/>
</dbReference>
<dbReference type="Pfam" id="PF03810">
    <property type="entry name" value="IBN_N"/>
    <property type="match status" value="1"/>
</dbReference>
<keyword evidence="10" id="KW-1185">Reference proteome</keyword>
<dbReference type="OrthoDB" id="27218at2759"/>
<dbReference type="PANTHER" id="PTHR11223:SF2">
    <property type="entry name" value="EXPORTIN-1"/>
    <property type="match status" value="1"/>
</dbReference>
<dbReference type="PANTHER" id="PTHR11223">
    <property type="entry name" value="EXPORTIN 1/5"/>
    <property type="match status" value="1"/>
</dbReference>
<evidence type="ECO:0000259" key="8">
    <source>
        <dbReference type="PROSITE" id="PS50166"/>
    </source>
</evidence>
<dbReference type="Pfam" id="PF18787">
    <property type="entry name" value="CRM1_repeat_3"/>
    <property type="match status" value="1"/>
</dbReference>
<accession>A0A0C2JRV2</accession>